<evidence type="ECO:0000313" key="2">
    <source>
        <dbReference type="EMBL" id="CAI9085088.1"/>
    </source>
</evidence>
<dbReference type="SUPFAM" id="SSF143422">
    <property type="entry name" value="Transposase IS200-like"/>
    <property type="match status" value="1"/>
</dbReference>
<dbReference type="Proteomes" id="UP001161497">
    <property type="component" value="Chromosome"/>
</dbReference>
<dbReference type="EMBL" id="OX458932">
    <property type="protein sequence ID" value="CAI9085088.1"/>
    <property type="molecule type" value="Genomic_DNA"/>
</dbReference>
<dbReference type="Pfam" id="PF01797">
    <property type="entry name" value="Y1_Tnp"/>
    <property type="match status" value="1"/>
</dbReference>
<proteinExistence type="predicted"/>
<organism evidence="2 3">
    <name type="scientific">Candidatus Methylacidiphilum fumarolicum</name>
    <dbReference type="NCBI Taxonomy" id="591154"/>
    <lineage>
        <taxon>Bacteria</taxon>
        <taxon>Pseudomonadati</taxon>
        <taxon>Verrucomicrobiota</taxon>
        <taxon>Methylacidiphilae</taxon>
        <taxon>Methylacidiphilales</taxon>
        <taxon>Methylacidiphilaceae</taxon>
        <taxon>Methylacidiphilum (ex Ratnadevi et al. 2023)</taxon>
    </lineage>
</organism>
<accession>A0ABM9IBR2</accession>
<dbReference type="InterPro" id="IPR002686">
    <property type="entry name" value="Transposase_17"/>
</dbReference>
<feature type="domain" description="Transposase IS200-like" evidence="1">
    <location>
        <begin position="14"/>
        <end position="66"/>
    </location>
</feature>
<gene>
    <name evidence="2" type="ORF">MFUM_0707</name>
</gene>
<dbReference type="Gene3D" id="3.30.70.1290">
    <property type="entry name" value="Transposase IS200-like"/>
    <property type="match status" value="1"/>
</dbReference>
<evidence type="ECO:0000313" key="3">
    <source>
        <dbReference type="Proteomes" id="UP001161497"/>
    </source>
</evidence>
<sequence length="70" mass="7964">MTKSNESPTGGDTCVYNLHVHLVFVTKYQHGGIPKEILKDLCQFIDSVYKDFGSEWLEVNGEDNHTGSFW</sequence>
<protein>
    <recommendedName>
        <fullName evidence="1">Transposase IS200-like domain-containing protein</fullName>
    </recommendedName>
</protein>
<name>A0ABM9IBR2_9BACT</name>
<evidence type="ECO:0000259" key="1">
    <source>
        <dbReference type="Pfam" id="PF01797"/>
    </source>
</evidence>
<keyword evidence="3" id="KW-1185">Reference proteome</keyword>
<dbReference type="InterPro" id="IPR036515">
    <property type="entry name" value="Transposase_17_sf"/>
</dbReference>
<reference evidence="2" key="1">
    <citation type="submission" date="2023-03" db="EMBL/GenBank/DDBJ databases">
        <authorList>
            <person name="Cremers G."/>
            <person name="Picone N."/>
        </authorList>
    </citation>
    <scope>NUCLEOTIDE SEQUENCE</scope>
    <source>
        <strain evidence="2">Sample_alias</strain>
    </source>
</reference>